<dbReference type="eggNOG" id="COG0566">
    <property type="taxonomic scope" value="Bacteria"/>
</dbReference>
<sequence>MKEYLYIYGINPVVESLQNDKIFVAELYVVQNGNENQTILSLAKKRFLKINYCTKEQLTKLANSSNHQNYLLAIKMPKTLTIEQLVGQSLKKDHPFLLVLDQIVDPQNFGAILRTCDMFNVDGVIILNKRQVSLTPSAVKASAGGFAHVAISEVNNLTNAIEYLKTCGFWIYATELSAKAVPVGDLKYDTPVCLIVGNEGKGVSPKLLKHADFNVYVPTTGHLDSLNVSVATAVLIYQIKMLQQEL</sequence>
<feature type="domain" description="RNA 2-O ribose methyltransferase substrate binding" evidence="4">
    <location>
        <begin position="6"/>
        <end position="80"/>
    </location>
</feature>
<dbReference type="KEGG" id="scr:SCHRY_v1c01490"/>
<dbReference type="InterPro" id="IPR029026">
    <property type="entry name" value="tRNA_m1G_MTases_N"/>
</dbReference>
<dbReference type="Proteomes" id="UP000013964">
    <property type="component" value="Chromosome"/>
</dbReference>
<dbReference type="GO" id="GO:0006396">
    <property type="term" value="P:RNA processing"/>
    <property type="evidence" value="ECO:0007669"/>
    <property type="project" value="InterPro"/>
</dbReference>
<dbReference type="GO" id="GO:0003723">
    <property type="term" value="F:RNA binding"/>
    <property type="evidence" value="ECO:0007669"/>
    <property type="project" value="InterPro"/>
</dbReference>
<accession>R4UA37</accession>
<keyword evidence="2 5" id="KW-0489">Methyltransferase</keyword>
<dbReference type="SMART" id="SM00967">
    <property type="entry name" value="SpoU_sub_bind"/>
    <property type="match status" value="1"/>
</dbReference>
<dbReference type="InterPro" id="IPR001537">
    <property type="entry name" value="SpoU_MeTrfase"/>
</dbReference>
<comment type="similarity">
    <text evidence="1">Belongs to the class IV-like SAM-binding methyltransferase superfamily. RNA methyltransferase TrmH family.</text>
</comment>
<evidence type="ECO:0000259" key="4">
    <source>
        <dbReference type="SMART" id="SM00967"/>
    </source>
</evidence>
<proteinExistence type="inferred from homology"/>
<keyword evidence="6" id="KW-1185">Reference proteome</keyword>
<keyword evidence="3 5" id="KW-0808">Transferase</keyword>
<dbReference type="CDD" id="cd18103">
    <property type="entry name" value="SpoU-like_RlmB"/>
    <property type="match status" value="1"/>
</dbReference>
<dbReference type="Pfam" id="PF08032">
    <property type="entry name" value="SpoU_sub_bind"/>
    <property type="match status" value="1"/>
</dbReference>
<dbReference type="GO" id="GO:0005829">
    <property type="term" value="C:cytosol"/>
    <property type="evidence" value="ECO:0007669"/>
    <property type="project" value="TreeGrafter"/>
</dbReference>
<dbReference type="Pfam" id="PF00588">
    <property type="entry name" value="SpoU_methylase"/>
    <property type="match status" value="1"/>
</dbReference>
<evidence type="ECO:0000313" key="5">
    <source>
        <dbReference type="EMBL" id="AGM24734.1"/>
    </source>
</evidence>
<dbReference type="STRING" id="1276227.SCHRY_v1c01490"/>
<evidence type="ECO:0000256" key="2">
    <source>
        <dbReference type="ARBA" id="ARBA00022603"/>
    </source>
</evidence>
<organism evidence="5 6">
    <name type="scientific">Spiroplasma chrysopicola DF-1</name>
    <dbReference type="NCBI Taxonomy" id="1276227"/>
    <lineage>
        <taxon>Bacteria</taxon>
        <taxon>Bacillati</taxon>
        <taxon>Mycoplasmatota</taxon>
        <taxon>Mollicutes</taxon>
        <taxon>Entomoplasmatales</taxon>
        <taxon>Spiroplasmataceae</taxon>
        <taxon>Spiroplasma</taxon>
    </lineage>
</organism>
<dbReference type="Gene3D" id="3.40.1280.10">
    <property type="match status" value="1"/>
</dbReference>
<dbReference type="HOGENOM" id="CLU_021322_0_1_14"/>
<protein>
    <submittedName>
        <fullName evidence="5">tRNA/rRNA methyltransferase</fullName>
    </submittedName>
</protein>
<dbReference type="PANTHER" id="PTHR46429:SF1">
    <property type="entry name" value="23S RRNA (GUANOSINE-2'-O-)-METHYLTRANSFERASE RLMB"/>
    <property type="match status" value="1"/>
</dbReference>
<name>R4UA37_9MOLU</name>
<dbReference type="PANTHER" id="PTHR46429">
    <property type="entry name" value="23S RRNA (GUANOSINE-2'-O-)-METHYLTRANSFERASE RLMB"/>
    <property type="match status" value="1"/>
</dbReference>
<dbReference type="PATRIC" id="fig|1276227.3.peg.149"/>
<evidence type="ECO:0000256" key="3">
    <source>
        <dbReference type="ARBA" id="ARBA00022679"/>
    </source>
</evidence>
<evidence type="ECO:0000313" key="6">
    <source>
        <dbReference type="Proteomes" id="UP000013964"/>
    </source>
</evidence>
<dbReference type="GO" id="GO:0032259">
    <property type="term" value="P:methylation"/>
    <property type="evidence" value="ECO:0007669"/>
    <property type="project" value="UniProtKB-KW"/>
</dbReference>
<dbReference type="SUPFAM" id="SSF75217">
    <property type="entry name" value="alpha/beta knot"/>
    <property type="match status" value="1"/>
</dbReference>
<dbReference type="InterPro" id="IPR029028">
    <property type="entry name" value="Alpha/beta_knot_MTases"/>
</dbReference>
<dbReference type="SUPFAM" id="SSF55315">
    <property type="entry name" value="L30e-like"/>
    <property type="match status" value="1"/>
</dbReference>
<dbReference type="EMBL" id="CP005077">
    <property type="protein sequence ID" value="AGM24734.1"/>
    <property type="molecule type" value="Genomic_DNA"/>
</dbReference>
<dbReference type="InterPro" id="IPR029064">
    <property type="entry name" value="Ribosomal_eL30-like_sf"/>
</dbReference>
<dbReference type="InterPro" id="IPR013123">
    <property type="entry name" value="SpoU_subst-bd"/>
</dbReference>
<dbReference type="NCBIfam" id="TIGR00186">
    <property type="entry name" value="rRNA_methyl_3"/>
    <property type="match status" value="1"/>
</dbReference>
<dbReference type="RefSeq" id="WP_016338560.1">
    <property type="nucleotide sequence ID" value="NC_021280.1"/>
</dbReference>
<reference evidence="5 6" key="1">
    <citation type="journal article" date="2013" name="Genome Biol. Evol.">
        <title>Complete genomes of two dipteran-associated spiroplasmas provided insights into the origin, dynamics, and impacts of viral invasion in spiroplasma.</title>
        <authorList>
            <person name="Ku C."/>
            <person name="Lo W.S."/>
            <person name="Chen L.L."/>
            <person name="Kuo C.H."/>
        </authorList>
    </citation>
    <scope>NUCLEOTIDE SEQUENCE [LARGE SCALE GENOMIC DNA]</scope>
    <source>
        <strain evidence="5 6">DF-1</strain>
    </source>
</reference>
<dbReference type="OrthoDB" id="9794400at2"/>
<dbReference type="InterPro" id="IPR004441">
    <property type="entry name" value="rRNA_MeTrfase_TrmH"/>
</dbReference>
<dbReference type="AlphaFoldDB" id="R4UA37"/>
<dbReference type="GO" id="GO:0008173">
    <property type="term" value="F:RNA methyltransferase activity"/>
    <property type="evidence" value="ECO:0007669"/>
    <property type="project" value="InterPro"/>
</dbReference>
<dbReference type="Gene3D" id="3.30.1330.30">
    <property type="match status" value="1"/>
</dbReference>
<evidence type="ECO:0000256" key="1">
    <source>
        <dbReference type="ARBA" id="ARBA00007228"/>
    </source>
</evidence>
<gene>
    <name evidence="5" type="ORF">SCHRY_v1c01490</name>
</gene>